<feature type="region of interest" description="Disordered" evidence="1">
    <location>
        <begin position="16"/>
        <end position="39"/>
    </location>
</feature>
<dbReference type="Proteomes" id="UP000235728">
    <property type="component" value="Unassembled WGS sequence"/>
</dbReference>
<organism evidence="3 4">
    <name type="scientific">Beauveria bassiana</name>
    <name type="common">White muscardine disease fungus</name>
    <name type="synonym">Tritirachium shiotae</name>
    <dbReference type="NCBI Taxonomy" id="176275"/>
    <lineage>
        <taxon>Eukaryota</taxon>
        <taxon>Fungi</taxon>
        <taxon>Dikarya</taxon>
        <taxon>Ascomycota</taxon>
        <taxon>Pezizomycotina</taxon>
        <taxon>Sordariomycetes</taxon>
        <taxon>Hypocreomycetidae</taxon>
        <taxon>Hypocreales</taxon>
        <taxon>Cordycipitaceae</taxon>
        <taxon>Beauveria</taxon>
    </lineage>
</organism>
<keyword evidence="2" id="KW-0732">Signal</keyword>
<name>A0A2N6NH04_BEABA</name>
<dbReference type="OMA" id="SAITTHE"/>
<sequence>MKFTLLLLAAAVSAVAPRSNSERPPQNSNPVQTGGETTPTASLSIIEPIVSFTELSTTSGSDKITIPILTSDSAHTTHPLPPTSESSLTPTPLPSSTESSTSSSSSHYSGSSGVTTHNSTTSSGSVTGTGTGTGTGITGSASGSRTASSLTSSPSTAAAAAAAAATANAMAGIAAIAGLVMAA</sequence>
<dbReference type="AlphaFoldDB" id="A0A2N6NH04"/>
<feature type="signal peptide" evidence="2">
    <location>
        <begin position="1"/>
        <end position="21"/>
    </location>
</feature>
<accession>A0A2N6NH04</accession>
<feature type="region of interest" description="Disordered" evidence="1">
    <location>
        <begin position="72"/>
        <end position="153"/>
    </location>
</feature>
<evidence type="ECO:0000256" key="1">
    <source>
        <dbReference type="SAM" id="MobiDB-lite"/>
    </source>
</evidence>
<feature type="compositionally biased region" description="Gly residues" evidence="1">
    <location>
        <begin position="127"/>
        <end position="137"/>
    </location>
</feature>
<comment type="caution">
    <text evidence="3">The sequence shown here is derived from an EMBL/GenBank/DDBJ whole genome shotgun (WGS) entry which is preliminary data.</text>
</comment>
<proteinExistence type="predicted"/>
<protein>
    <recommendedName>
        <fullName evidence="5">GPI anchored protein</fullName>
    </recommendedName>
</protein>
<feature type="compositionally biased region" description="Low complexity" evidence="1">
    <location>
        <begin position="138"/>
        <end position="153"/>
    </location>
</feature>
<feature type="compositionally biased region" description="Polar residues" evidence="1">
    <location>
        <begin position="18"/>
        <end position="39"/>
    </location>
</feature>
<feature type="chain" id="PRO_5014905160" description="GPI anchored protein" evidence="2">
    <location>
        <begin position="22"/>
        <end position="183"/>
    </location>
</feature>
<gene>
    <name evidence="3" type="ORF">BM221_007550</name>
</gene>
<reference evidence="3 4" key="1">
    <citation type="journal article" date="2016" name="Appl. Microbiol. Biotechnol.">
        <title>Characterization of T-DNA insertion mutants with decreased virulence in the entomopathogenic fungus Beauveria bassiana JEF-007.</title>
        <authorList>
            <person name="Kim S."/>
            <person name="Lee S.J."/>
            <person name="Nai Y.S."/>
            <person name="Yu J.S."/>
            <person name="Lee M.R."/>
            <person name="Yang Y.T."/>
            <person name="Kim J.S."/>
        </authorList>
    </citation>
    <scope>NUCLEOTIDE SEQUENCE [LARGE SCALE GENOMIC DNA]</scope>
    <source>
        <strain evidence="3 4">JEF-007</strain>
    </source>
</reference>
<evidence type="ECO:0008006" key="5">
    <source>
        <dbReference type="Google" id="ProtNLM"/>
    </source>
</evidence>
<evidence type="ECO:0000313" key="4">
    <source>
        <dbReference type="Proteomes" id="UP000235728"/>
    </source>
</evidence>
<feature type="compositionally biased region" description="Low complexity" evidence="1">
    <location>
        <begin position="83"/>
        <end position="126"/>
    </location>
</feature>
<evidence type="ECO:0000256" key="2">
    <source>
        <dbReference type="SAM" id="SignalP"/>
    </source>
</evidence>
<dbReference type="EMBL" id="MRVG01000008">
    <property type="protein sequence ID" value="PMB66558.1"/>
    <property type="molecule type" value="Genomic_DNA"/>
</dbReference>
<evidence type="ECO:0000313" key="3">
    <source>
        <dbReference type="EMBL" id="PMB66558.1"/>
    </source>
</evidence>